<comment type="caution">
    <text evidence="5">The sequence shown here is derived from an EMBL/GenBank/DDBJ whole genome shotgun (WGS) entry which is preliminary data.</text>
</comment>
<reference evidence="5" key="1">
    <citation type="journal article" date="2020" name="mSystems">
        <title>Genome- and Community-Level Interaction Insights into Carbon Utilization and Element Cycling Functions of Hydrothermarchaeota in Hydrothermal Sediment.</title>
        <authorList>
            <person name="Zhou Z."/>
            <person name="Liu Y."/>
            <person name="Xu W."/>
            <person name="Pan J."/>
            <person name="Luo Z.H."/>
            <person name="Li M."/>
        </authorList>
    </citation>
    <scope>NUCLEOTIDE SEQUENCE [LARGE SCALE GENOMIC DNA]</scope>
    <source>
        <strain evidence="4">SpSt-629</strain>
        <strain evidence="5">SpSt-688</strain>
    </source>
</reference>
<dbReference type="PANTHER" id="PTHR43363:SF2">
    <property type="entry name" value="PHOSPHORIBOSYLTRANSFERASE"/>
    <property type="match status" value="1"/>
</dbReference>
<keyword evidence="1 5" id="KW-0328">Glycosyltransferase</keyword>
<dbReference type="PANTHER" id="PTHR43363">
    <property type="entry name" value="HYPOXANTHINE PHOSPHORIBOSYLTRANSFERASE"/>
    <property type="match status" value="1"/>
</dbReference>
<evidence type="ECO:0000256" key="2">
    <source>
        <dbReference type="ARBA" id="ARBA00022679"/>
    </source>
</evidence>
<evidence type="ECO:0000259" key="3">
    <source>
        <dbReference type="Pfam" id="PF00156"/>
    </source>
</evidence>
<protein>
    <submittedName>
        <fullName evidence="5">Phosphoribosyltransferase</fullName>
    </submittedName>
</protein>
<sequence length="226" mass="26703">MPRVPVKLVSWDDIVEWSWGLAKKIESDGYIPDVVIAIARGGYVPARLLCDFLGIENLISIQSQHWTEAAKKGERALIKFEYTIDLSDYVALLVDDIIDTGESVILAKSYILSNWKPKDLRVAALQWISPIAKIKPDYYYIEVRDWVWFQYPWTRLEDIAQFIKRILVETKRDTRKDSWNLEELRNAFYEWYGIKVSENYFSEAIRQLLKRGVLVHDMDKYRYVEK</sequence>
<dbReference type="InterPro" id="IPR000836">
    <property type="entry name" value="PRTase_dom"/>
</dbReference>
<dbReference type="Pfam" id="PF00156">
    <property type="entry name" value="Pribosyltran"/>
    <property type="match status" value="1"/>
</dbReference>
<organism evidence="5">
    <name type="scientific">Ignisphaera aggregans</name>
    <dbReference type="NCBI Taxonomy" id="334771"/>
    <lineage>
        <taxon>Archaea</taxon>
        <taxon>Thermoproteota</taxon>
        <taxon>Thermoprotei</taxon>
        <taxon>Desulfurococcales</taxon>
        <taxon>Desulfurococcaceae</taxon>
        <taxon>Ignisphaera</taxon>
    </lineage>
</organism>
<dbReference type="EMBL" id="DTDH01000130">
    <property type="protein sequence ID" value="HGT98611.1"/>
    <property type="molecule type" value="Genomic_DNA"/>
</dbReference>
<feature type="domain" description="Phosphoribosyltransferase" evidence="3">
    <location>
        <begin position="21"/>
        <end position="149"/>
    </location>
</feature>
<keyword evidence="2 5" id="KW-0808">Transferase</keyword>
<proteinExistence type="predicted"/>
<accession>A0A7J3MYM6</accession>
<dbReference type="Gene3D" id="3.40.50.2020">
    <property type="match status" value="1"/>
</dbReference>
<dbReference type="EMBL" id="DTAU01000132">
    <property type="protein sequence ID" value="HFQ79423.1"/>
    <property type="molecule type" value="Genomic_DNA"/>
</dbReference>
<dbReference type="CDD" id="cd06223">
    <property type="entry name" value="PRTases_typeI"/>
    <property type="match status" value="1"/>
</dbReference>
<dbReference type="GO" id="GO:0016757">
    <property type="term" value="F:glycosyltransferase activity"/>
    <property type="evidence" value="ECO:0007669"/>
    <property type="project" value="UniProtKB-KW"/>
</dbReference>
<dbReference type="InterPro" id="IPR029057">
    <property type="entry name" value="PRTase-like"/>
</dbReference>
<gene>
    <name evidence="4" type="ORF">ENT99_07000</name>
    <name evidence="5" type="ORF">ENU64_04195</name>
</gene>
<dbReference type="SUPFAM" id="SSF53271">
    <property type="entry name" value="PRTase-like"/>
    <property type="match status" value="1"/>
</dbReference>
<evidence type="ECO:0000256" key="1">
    <source>
        <dbReference type="ARBA" id="ARBA00022676"/>
    </source>
</evidence>
<evidence type="ECO:0000313" key="4">
    <source>
        <dbReference type="EMBL" id="HFQ79423.1"/>
    </source>
</evidence>
<name>A0A7J3MYM6_9CREN</name>
<dbReference type="AlphaFoldDB" id="A0A7J3MYM6"/>
<evidence type="ECO:0000313" key="5">
    <source>
        <dbReference type="EMBL" id="HGT98611.1"/>
    </source>
</evidence>